<evidence type="ECO:0000259" key="1">
    <source>
        <dbReference type="Pfam" id="PF02441"/>
    </source>
</evidence>
<dbReference type="SUPFAM" id="SSF52507">
    <property type="entry name" value="Homo-oligomeric flavin-containing Cys decarboxylases, HFCD"/>
    <property type="match status" value="1"/>
</dbReference>
<accession>A0A4P2VK28</accession>
<dbReference type="AlphaFoldDB" id="A0A4P2VK28"/>
<name>A0A4P2VK28_FLUSA</name>
<dbReference type="RefSeq" id="WP_172603726.1">
    <property type="nucleotide sequence ID" value="NZ_AP019368.1"/>
</dbReference>
<dbReference type="SUPFAM" id="SSF102645">
    <property type="entry name" value="CoaB-like"/>
    <property type="match status" value="1"/>
</dbReference>
<dbReference type="GO" id="GO:0015937">
    <property type="term" value="P:coenzyme A biosynthetic process"/>
    <property type="evidence" value="ECO:0007669"/>
    <property type="project" value="TreeGrafter"/>
</dbReference>
<dbReference type="InterPro" id="IPR003382">
    <property type="entry name" value="Flavoprotein"/>
</dbReference>
<dbReference type="KEGG" id="sbf:JCM31447_04220"/>
<dbReference type="InterPro" id="IPR035929">
    <property type="entry name" value="CoaB-like_sf"/>
</dbReference>
<dbReference type="GO" id="GO:0010181">
    <property type="term" value="F:FMN binding"/>
    <property type="evidence" value="ECO:0007669"/>
    <property type="project" value="TreeGrafter"/>
</dbReference>
<dbReference type="PANTHER" id="PTHR14359:SF6">
    <property type="entry name" value="PHOSPHOPANTOTHENOYLCYSTEINE DECARBOXYLASE"/>
    <property type="match status" value="1"/>
</dbReference>
<dbReference type="Gene3D" id="3.40.50.10300">
    <property type="entry name" value="CoaB-like"/>
    <property type="match status" value="1"/>
</dbReference>
<protein>
    <submittedName>
        <fullName evidence="3">Uncharacterized protein</fullName>
    </submittedName>
</protein>
<dbReference type="Proteomes" id="UP000291236">
    <property type="component" value="Chromosome"/>
</dbReference>
<dbReference type="GO" id="GO:0004633">
    <property type="term" value="F:phosphopantothenoylcysteine decarboxylase activity"/>
    <property type="evidence" value="ECO:0007669"/>
    <property type="project" value="TreeGrafter"/>
</dbReference>
<gene>
    <name evidence="3" type="ORF">JCM31447_04220</name>
</gene>
<organism evidence="3 4">
    <name type="scientific">Fluviispira sanaruensis</name>
    <dbReference type="NCBI Taxonomy" id="2493639"/>
    <lineage>
        <taxon>Bacteria</taxon>
        <taxon>Pseudomonadati</taxon>
        <taxon>Bdellovibrionota</taxon>
        <taxon>Oligoflexia</taxon>
        <taxon>Silvanigrellales</taxon>
        <taxon>Silvanigrellaceae</taxon>
        <taxon>Fluviispira</taxon>
    </lineage>
</organism>
<keyword evidence="4" id="KW-1185">Reference proteome</keyword>
<dbReference type="EMBL" id="AP019368">
    <property type="protein sequence ID" value="BBH51990.1"/>
    <property type="molecule type" value="Genomic_DNA"/>
</dbReference>
<reference evidence="3 4" key="1">
    <citation type="submission" date="2018-12" db="EMBL/GenBank/DDBJ databases">
        <title>Rubrispira sanarue gen. nov., sp., nov., a member of the order Silvanigrellales, isolated from a brackish lake in Hamamatsu Japan.</title>
        <authorList>
            <person name="Maejima Y."/>
            <person name="Iino T."/>
            <person name="Muraguchi Y."/>
            <person name="Fukuda K."/>
            <person name="Nojiri H."/>
            <person name="Ohkuma M."/>
            <person name="Moriuchi R."/>
            <person name="Dohra H."/>
            <person name="Kimbara K."/>
            <person name="Shintani M."/>
        </authorList>
    </citation>
    <scope>NUCLEOTIDE SEQUENCE [LARGE SCALE GENOMIC DNA]</scope>
    <source>
        <strain evidence="3 4">RF1110005</strain>
    </source>
</reference>
<dbReference type="InterPro" id="IPR007085">
    <property type="entry name" value="DNA/pantothenate-metab_flavo_C"/>
</dbReference>
<dbReference type="Pfam" id="PF02441">
    <property type="entry name" value="Flavoprotein"/>
    <property type="match status" value="1"/>
</dbReference>
<feature type="domain" description="DNA/pantothenate metabolism flavoprotein C-terminal" evidence="2">
    <location>
        <begin position="219"/>
        <end position="423"/>
    </location>
</feature>
<proteinExistence type="predicted"/>
<dbReference type="PANTHER" id="PTHR14359">
    <property type="entry name" value="HOMO-OLIGOMERIC FLAVIN CONTAINING CYS DECARBOXYLASE FAMILY"/>
    <property type="match status" value="1"/>
</dbReference>
<dbReference type="InterPro" id="IPR036551">
    <property type="entry name" value="Flavin_trans-like"/>
</dbReference>
<evidence type="ECO:0000259" key="2">
    <source>
        <dbReference type="Pfam" id="PF04127"/>
    </source>
</evidence>
<sequence>MNQGKLAKKIATAKNFENKKSVKKMSKDIMEDTSVTINSQFLAKTKITIIGGGGIAAIELPRLARELRRNGAEIQFCITENCLKFIGIESLRWASRNEVIINPSGLAEHICTSDAIVVSPATADLIAKASNGICSDGATTLLQSALGQKKTIIFCPTMHESLSNSPFVDENKEKLKNIEGVYFTAPRQEEGKDKLPAPDILAINIAHIINKRKLFPDNSKKVLITLGGTRALLDPVRCITNLSTGNLGIEVAKVFYAMGIDLTLLTASTTKDVPKYENIQCINLPNYSDMFEYLKEINENKYNGIIHLVAGSDFIPKSLSHSKISSKNETLRIDLVKAEKIIDLENLAKIPYKAGAKLTSGDQEDGLKVSYELIRKKNLDALLWSSSNTAWDKKAEHSGVFIHIDDGNKKETSVNGKKEMALQFYFSFINFLENRKLKKQKA</sequence>
<feature type="domain" description="Flavoprotein" evidence="1">
    <location>
        <begin position="46"/>
        <end position="176"/>
    </location>
</feature>
<dbReference type="Pfam" id="PF04127">
    <property type="entry name" value="DFP"/>
    <property type="match status" value="1"/>
</dbReference>
<evidence type="ECO:0000313" key="4">
    <source>
        <dbReference type="Proteomes" id="UP000291236"/>
    </source>
</evidence>
<dbReference type="GO" id="GO:0071513">
    <property type="term" value="C:phosphopantothenoylcysteine decarboxylase complex"/>
    <property type="evidence" value="ECO:0007669"/>
    <property type="project" value="TreeGrafter"/>
</dbReference>
<dbReference type="Gene3D" id="3.40.50.1950">
    <property type="entry name" value="Flavin prenyltransferase-like"/>
    <property type="match status" value="1"/>
</dbReference>
<evidence type="ECO:0000313" key="3">
    <source>
        <dbReference type="EMBL" id="BBH51990.1"/>
    </source>
</evidence>